<feature type="transmembrane region" description="Helical" evidence="12">
    <location>
        <begin position="54"/>
        <end position="76"/>
    </location>
</feature>
<proteinExistence type="inferred from homology"/>
<accession>A0A3B0MGM1</accession>
<dbReference type="PANTHER" id="PTHR28259:SF1">
    <property type="entry name" value="FLUORIDE EXPORT PROTEIN 1-RELATED"/>
    <property type="match status" value="1"/>
</dbReference>
<feature type="transmembrane region" description="Helical" evidence="12">
    <location>
        <begin position="27"/>
        <end position="47"/>
    </location>
</feature>
<feature type="transmembrane region" description="Helical" evidence="12">
    <location>
        <begin position="82"/>
        <end position="106"/>
    </location>
</feature>
<protein>
    <recommendedName>
        <fullName evidence="12">Fluoride-specific ion channel FluC</fullName>
    </recommendedName>
</protein>
<keyword evidence="4 12" id="KW-0812">Transmembrane</keyword>
<evidence type="ECO:0000256" key="6">
    <source>
        <dbReference type="ARBA" id="ARBA00023053"/>
    </source>
</evidence>
<keyword evidence="2 12" id="KW-1003">Cell membrane</keyword>
<dbReference type="GO" id="GO:0062054">
    <property type="term" value="F:fluoride channel activity"/>
    <property type="evidence" value="ECO:0007669"/>
    <property type="project" value="UniProtKB-UniRule"/>
</dbReference>
<comment type="catalytic activity">
    <reaction evidence="11">
        <text>fluoride(in) = fluoride(out)</text>
        <dbReference type="Rhea" id="RHEA:76159"/>
        <dbReference type="ChEBI" id="CHEBI:17051"/>
    </reaction>
    <physiologicalReaction direction="left-to-right" evidence="11">
        <dbReference type="Rhea" id="RHEA:76160"/>
    </physiologicalReaction>
</comment>
<keyword evidence="8 12" id="KW-0472">Membrane</keyword>
<evidence type="ECO:0000256" key="8">
    <source>
        <dbReference type="ARBA" id="ARBA00023136"/>
    </source>
</evidence>
<keyword evidence="14" id="KW-1185">Reference proteome</keyword>
<evidence type="ECO:0000313" key="13">
    <source>
        <dbReference type="EMBL" id="SUZ30287.1"/>
    </source>
</evidence>
<name>A0A3B0MGM1_9RHOB</name>
<feature type="binding site" evidence="12">
    <location>
        <position position="64"/>
    </location>
    <ligand>
        <name>Na(+)</name>
        <dbReference type="ChEBI" id="CHEBI:29101"/>
        <note>structural</note>
    </ligand>
</feature>
<reference evidence="14" key="1">
    <citation type="submission" date="2018-08" db="EMBL/GenBank/DDBJ databases">
        <authorList>
            <person name="Rodrigo-Torres L."/>
            <person name="Arahal R. D."/>
            <person name="Lucena T."/>
        </authorList>
    </citation>
    <scope>NUCLEOTIDE SEQUENCE [LARGE SCALE GENOMIC DNA]</scope>
    <source>
        <strain evidence="14">CECT 7235</strain>
    </source>
</reference>
<dbReference type="InterPro" id="IPR003691">
    <property type="entry name" value="FluC"/>
</dbReference>
<dbReference type="GO" id="GO:0140114">
    <property type="term" value="P:cellular detoxification of fluoride"/>
    <property type="evidence" value="ECO:0007669"/>
    <property type="project" value="UniProtKB-UniRule"/>
</dbReference>
<keyword evidence="7 12" id="KW-0406">Ion transport</keyword>
<comment type="similarity">
    <text evidence="10 12">Belongs to the fluoride channel Fluc/FEX (TC 1.A.43) family.</text>
</comment>
<evidence type="ECO:0000256" key="5">
    <source>
        <dbReference type="ARBA" id="ARBA00022989"/>
    </source>
</evidence>
<evidence type="ECO:0000313" key="14">
    <source>
        <dbReference type="Proteomes" id="UP000272908"/>
    </source>
</evidence>
<keyword evidence="6 12" id="KW-0915">Sodium</keyword>
<keyword evidence="12" id="KW-0479">Metal-binding</keyword>
<evidence type="ECO:0000256" key="2">
    <source>
        <dbReference type="ARBA" id="ARBA00022475"/>
    </source>
</evidence>
<comment type="subcellular location">
    <subcellularLocation>
        <location evidence="1 12">Cell membrane</location>
        <topology evidence="1 12">Multi-pass membrane protein</topology>
    </subcellularLocation>
</comment>
<keyword evidence="9 12" id="KW-0407">Ion channel</keyword>
<dbReference type="AlphaFoldDB" id="A0A3B0MGM1"/>
<dbReference type="RefSeq" id="WP_220669526.1">
    <property type="nucleotide sequence ID" value="NZ_UIHC01000001.1"/>
</dbReference>
<evidence type="ECO:0000256" key="10">
    <source>
        <dbReference type="ARBA" id="ARBA00035120"/>
    </source>
</evidence>
<dbReference type="EMBL" id="UIHC01000001">
    <property type="protein sequence ID" value="SUZ30287.1"/>
    <property type="molecule type" value="Genomic_DNA"/>
</dbReference>
<evidence type="ECO:0000256" key="12">
    <source>
        <dbReference type="HAMAP-Rule" id="MF_00454"/>
    </source>
</evidence>
<comment type="activity regulation">
    <text evidence="12">Na(+) is not transported, but it plays an essential structural role and its presence is essential for fluoride channel function.</text>
</comment>
<feature type="binding site" evidence="12">
    <location>
        <position position="61"/>
    </location>
    <ligand>
        <name>Na(+)</name>
        <dbReference type="ChEBI" id="CHEBI:29101"/>
        <note>structural</note>
    </ligand>
</feature>
<dbReference type="HAMAP" id="MF_00454">
    <property type="entry name" value="FluC"/>
    <property type="match status" value="1"/>
</dbReference>
<sequence>MMAPVALGAALGAAARAGLWWLLPLCGTLLANVAGSVLIGMLASLPLNARGHAFAMTGFCGGFTTFSLFGLETLILLQAGDYAFAALYVVTTLALSLGGAALGLLLGKRLHLARNTPRG</sequence>
<evidence type="ECO:0000256" key="11">
    <source>
        <dbReference type="ARBA" id="ARBA00035585"/>
    </source>
</evidence>
<keyword evidence="12" id="KW-0813">Transport</keyword>
<dbReference type="Proteomes" id="UP000272908">
    <property type="component" value="Unassembled WGS sequence"/>
</dbReference>
<dbReference type="GO" id="GO:0005886">
    <property type="term" value="C:plasma membrane"/>
    <property type="evidence" value="ECO:0007669"/>
    <property type="project" value="UniProtKB-SubCell"/>
</dbReference>
<comment type="function">
    <text evidence="12">Fluoride-specific ion channel. Important for reducing fluoride concentration in the cell, thus reducing its toxicity.</text>
</comment>
<evidence type="ECO:0000256" key="7">
    <source>
        <dbReference type="ARBA" id="ARBA00023065"/>
    </source>
</evidence>
<dbReference type="PANTHER" id="PTHR28259">
    <property type="entry name" value="FLUORIDE EXPORT PROTEIN 1-RELATED"/>
    <property type="match status" value="1"/>
</dbReference>
<keyword evidence="5 12" id="KW-1133">Transmembrane helix</keyword>
<keyword evidence="3" id="KW-0997">Cell inner membrane</keyword>
<dbReference type="GO" id="GO:0046872">
    <property type="term" value="F:metal ion binding"/>
    <property type="evidence" value="ECO:0007669"/>
    <property type="project" value="UniProtKB-KW"/>
</dbReference>
<evidence type="ECO:0000256" key="3">
    <source>
        <dbReference type="ARBA" id="ARBA00022519"/>
    </source>
</evidence>
<evidence type="ECO:0000256" key="4">
    <source>
        <dbReference type="ARBA" id="ARBA00022692"/>
    </source>
</evidence>
<gene>
    <name evidence="13" type="primary">crcB_2</name>
    <name evidence="12" type="synonym">crcB</name>
    <name evidence="12" type="synonym">fluC</name>
    <name evidence="13" type="ORF">ROE7235_00005</name>
</gene>
<dbReference type="Pfam" id="PF02537">
    <property type="entry name" value="CRCB"/>
    <property type="match status" value="1"/>
</dbReference>
<evidence type="ECO:0000256" key="9">
    <source>
        <dbReference type="ARBA" id="ARBA00023303"/>
    </source>
</evidence>
<evidence type="ECO:0000256" key="1">
    <source>
        <dbReference type="ARBA" id="ARBA00004651"/>
    </source>
</evidence>
<organism evidence="13 14">
    <name type="scientific">Roseinatronobacter ekhonensis</name>
    <dbReference type="NCBI Taxonomy" id="254356"/>
    <lineage>
        <taxon>Bacteria</taxon>
        <taxon>Pseudomonadati</taxon>
        <taxon>Pseudomonadota</taxon>
        <taxon>Alphaproteobacteria</taxon>
        <taxon>Rhodobacterales</taxon>
        <taxon>Paracoccaceae</taxon>
        <taxon>Roseinatronobacter</taxon>
    </lineage>
</organism>